<gene>
    <name evidence="3 4" type="primary">LOC111132902</name>
</gene>
<dbReference type="Gene3D" id="1.10.287.110">
    <property type="entry name" value="DnaJ domain"/>
    <property type="match status" value="1"/>
</dbReference>
<evidence type="ECO:0000313" key="2">
    <source>
        <dbReference type="Proteomes" id="UP000694844"/>
    </source>
</evidence>
<dbReference type="InterPro" id="IPR036869">
    <property type="entry name" value="J_dom_sf"/>
</dbReference>
<dbReference type="GeneID" id="111132902"/>
<sequence length="227" mass="27125">MAESMQAISIGDELYEKLVKDEETLNMDMVYEVIDWFKQAVVRTREVTEVEIEAIALSRLGGVYDKVLKIKYKAKEYLMRSMQLAHSMHPRTFNTEDWFKNCAEILERYQKETVAAEEEKWNKEREEIVKELEKELKGIDKADQKDSQEFLRYVYRVFPPKNKDHKLEASVKRKGQHVEHDVLKKTLQKAIIHYHPDKVDTEQHGKVWKVLCEEITKRLTCRYERMK</sequence>
<feature type="coiled-coil region" evidence="1">
    <location>
        <begin position="106"/>
        <end position="142"/>
    </location>
</feature>
<reference evidence="3 4" key="1">
    <citation type="submission" date="2025-04" db="UniProtKB">
        <authorList>
            <consortium name="RefSeq"/>
        </authorList>
    </citation>
    <scope>IDENTIFICATION</scope>
    <source>
        <tissue evidence="3 4">Whole sample</tissue>
    </source>
</reference>
<proteinExistence type="predicted"/>
<dbReference type="KEGG" id="cvn:111132902"/>
<protein>
    <submittedName>
        <fullName evidence="3 4">Uncharacterized protein LOC111132902</fullName>
    </submittedName>
</protein>
<dbReference type="Proteomes" id="UP000694844">
    <property type="component" value="Chromosome 5"/>
</dbReference>
<dbReference type="RefSeq" id="XP_022336541.1">
    <property type="nucleotide sequence ID" value="XM_022480833.1"/>
</dbReference>
<keyword evidence="1" id="KW-0175">Coiled coil</keyword>
<name>A0A8B8EAL1_CRAVI</name>
<dbReference type="RefSeq" id="XP_022336540.1">
    <property type="nucleotide sequence ID" value="XM_022480832.1"/>
</dbReference>
<organism evidence="2 4">
    <name type="scientific">Crassostrea virginica</name>
    <name type="common">Eastern oyster</name>
    <dbReference type="NCBI Taxonomy" id="6565"/>
    <lineage>
        <taxon>Eukaryota</taxon>
        <taxon>Metazoa</taxon>
        <taxon>Spiralia</taxon>
        <taxon>Lophotrochozoa</taxon>
        <taxon>Mollusca</taxon>
        <taxon>Bivalvia</taxon>
        <taxon>Autobranchia</taxon>
        <taxon>Pteriomorphia</taxon>
        <taxon>Ostreida</taxon>
        <taxon>Ostreoidea</taxon>
        <taxon>Ostreidae</taxon>
        <taxon>Crassostrea</taxon>
    </lineage>
</organism>
<evidence type="ECO:0000313" key="3">
    <source>
        <dbReference type="RefSeq" id="XP_022336540.1"/>
    </source>
</evidence>
<dbReference type="OrthoDB" id="3135773at2759"/>
<accession>A0A8B8EAL1</accession>
<dbReference type="AlphaFoldDB" id="A0A8B8EAL1"/>
<evidence type="ECO:0000256" key="1">
    <source>
        <dbReference type="SAM" id="Coils"/>
    </source>
</evidence>
<evidence type="ECO:0000313" key="4">
    <source>
        <dbReference type="RefSeq" id="XP_022336541.1"/>
    </source>
</evidence>
<keyword evidence="2" id="KW-1185">Reference proteome</keyword>